<evidence type="ECO:0000256" key="1">
    <source>
        <dbReference type="ARBA" id="ARBA00023015"/>
    </source>
</evidence>
<dbReference type="Gene3D" id="1.10.10.10">
    <property type="entry name" value="Winged helix-like DNA-binding domain superfamily/Winged helix DNA-binding domain"/>
    <property type="match status" value="1"/>
</dbReference>
<dbReference type="InterPro" id="IPR026881">
    <property type="entry name" value="WYL_dom"/>
</dbReference>
<reference evidence="6 7" key="1">
    <citation type="submission" date="2017-03" db="EMBL/GenBank/DDBJ databases">
        <title>Comparative genomics of honeybee gut symbionts reveal geographically distinct and subgroup specific antibiotic resistance.</title>
        <authorList>
            <person name="Ludvigsen J."/>
            <person name="Porcellato D."/>
            <person name="Labee-Lund T.M."/>
            <person name="Amdam G.V."/>
            <person name="Rudi K."/>
        </authorList>
    </citation>
    <scope>NUCLEOTIDE SEQUENCE [LARGE SCALE GENOMIC DNA]</scope>
    <source>
        <strain evidence="4 7">A-7-12</strain>
        <strain evidence="5 6">A-9-12</strain>
    </source>
</reference>
<organism evidence="4 7">
    <name type="scientific">Gilliamella apicola</name>
    <dbReference type="NCBI Taxonomy" id="1196095"/>
    <lineage>
        <taxon>Bacteria</taxon>
        <taxon>Pseudomonadati</taxon>
        <taxon>Pseudomonadota</taxon>
        <taxon>Gammaproteobacteria</taxon>
        <taxon>Orbales</taxon>
        <taxon>Orbaceae</taxon>
        <taxon>Gilliamella</taxon>
    </lineage>
</organism>
<sequence>MKINRIITIIMILLQKDRISAKELSERLDVSLRTIYRDIQVIERAGIPIITYAGSQGGISILKDYKISKGLFTKDDVTVLLKGLNLLSSPILSDNEKYLTQEKIKSFLTQQELNDLGNELNQFAVDLSPWFLKQNNNNKIAIIKVALSQQLLLSFDYVKIKHDAISRLIEPYQLLFKEKEWYLQGYCLNRNDFRIFKLSKMSNVHKTDINFIKRSNPDMVSLFKRNMKKKVFKIKLLIDSSILERILDYCDEKDINPFDDNKYLVNFDLIEDDYSYGILMSFGHKCICLEPEHVRHQLIQRTEQLRRLYDEEEI</sequence>
<dbReference type="SUPFAM" id="SSF46785">
    <property type="entry name" value="Winged helix' DNA-binding domain"/>
    <property type="match status" value="1"/>
</dbReference>
<evidence type="ECO:0000313" key="6">
    <source>
        <dbReference type="Proteomes" id="UP000194800"/>
    </source>
</evidence>
<dbReference type="Pfam" id="PF13280">
    <property type="entry name" value="WYL"/>
    <property type="match status" value="1"/>
</dbReference>
<proteinExistence type="predicted"/>
<keyword evidence="2" id="KW-0804">Transcription</keyword>
<dbReference type="Pfam" id="PF25583">
    <property type="entry name" value="WCX"/>
    <property type="match status" value="1"/>
</dbReference>
<keyword evidence="6" id="KW-1185">Reference proteome</keyword>
<dbReference type="PANTHER" id="PTHR34580:SF1">
    <property type="entry name" value="PROTEIN PAFC"/>
    <property type="match status" value="1"/>
</dbReference>
<dbReference type="Proteomes" id="UP000194800">
    <property type="component" value="Unassembled WGS sequence"/>
</dbReference>
<dbReference type="PIRSF" id="PIRSF016838">
    <property type="entry name" value="PafC"/>
    <property type="match status" value="1"/>
</dbReference>
<evidence type="ECO:0000313" key="4">
    <source>
        <dbReference type="EMBL" id="OTP98145.1"/>
    </source>
</evidence>
<name>A0A242NEE2_9GAMM</name>
<dbReference type="PROSITE" id="PS52050">
    <property type="entry name" value="WYL"/>
    <property type="match status" value="1"/>
</dbReference>
<dbReference type="InterPro" id="IPR001034">
    <property type="entry name" value="DeoR_HTH"/>
</dbReference>
<dbReference type="RefSeq" id="WP_086301648.1">
    <property type="nucleotide sequence ID" value="NZ_MZNE01000036.1"/>
</dbReference>
<dbReference type="PANTHER" id="PTHR34580">
    <property type="match status" value="1"/>
</dbReference>
<feature type="domain" description="HTH deoR-type" evidence="3">
    <location>
        <begin position="2"/>
        <end position="57"/>
    </location>
</feature>
<comment type="caution">
    <text evidence="4">The sequence shown here is derived from an EMBL/GenBank/DDBJ whole genome shotgun (WGS) entry which is preliminary data.</text>
</comment>
<dbReference type="Proteomes" id="UP000194977">
    <property type="component" value="Unassembled WGS sequence"/>
</dbReference>
<evidence type="ECO:0000259" key="3">
    <source>
        <dbReference type="PROSITE" id="PS51000"/>
    </source>
</evidence>
<keyword evidence="1" id="KW-0805">Transcription regulation</keyword>
<dbReference type="Pfam" id="PF08279">
    <property type="entry name" value="HTH_11"/>
    <property type="match status" value="1"/>
</dbReference>
<dbReference type="InterPro" id="IPR028349">
    <property type="entry name" value="PafC-like"/>
</dbReference>
<evidence type="ECO:0000313" key="5">
    <source>
        <dbReference type="EMBL" id="OTQ09765.1"/>
    </source>
</evidence>
<dbReference type="GO" id="GO:0003700">
    <property type="term" value="F:DNA-binding transcription factor activity"/>
    <property type="evidence" value="ECO:0007669"/>
    <property type="project" value="InterPro"/>
</dbReference>
<dbReference type="InterPro" id="IPR036388">
    <property type="entry name" value="WH-like_DNA-bd_sf"/>
</dbReference>
<dbReference type="AlphaFoldDB" id="A0A242NEE2"/>
<dbReference type="InterPro" id="IPR051534">
    <property type="entry name" value="CBASS_pafABC_assoc_protein"/>
</dbReference>
<dbReference type="InterPro" id="IPR036390">
    <property type="entry name" value="WH_DNA-bd_sf"/>
</dbReference>
<gene>
    <name evidence="5" type="ORF">B6C91_08100</name>
    <name evidence="4" type="ORF">B6D08_12230</name>
</gene>
<evidence type="ECO:0000256" key="2">
    <source>
        <dbReference type="ARBA" id="ARBA00023163"/>
    </source>
</evidence>
<evidence type="ECO:0000313" key="7">
    <source>
        <dbReference type="Proteomes" id="UP000194977"/>
    </source>
</evidence>
<dbReference type="SMART" id="SM00420">
    <property type="entry name" value="HTH_DEOR"/>
    <property type="match status" value="1"/>
</dbReference>
<protein>
    <recommendedName>
        <fullName evidence="3">HTH deoR-type domain-containing protein</fullName>
    </recommendedName>
</protein>
<dbReference type="PROSITE" id="PS51000">
    <property type="entry name" value="HTH_DEOR_2"/>
    <property type="match status" value="1"/>
</dbReference>
<dbReference type="OrthoDB" id="9807255at2"/>
<dbReference type="InterPro" id="IPR057727">
    <property type="entry name" value="WCX_dom"/>
</dbReference>
<dbReference type="EMBL" id="NARP01000038">
    <property type="protein sequence ID" value="OTP98145.1"/>
    <property type="molecule type" value="Genomic_DNA"/>
</dbReference>
<accession>A0A242NEE2</accession>
<dbReference type="EMBL" id="NART01000032">
    <property type="protein sequence ID" value="OTQ09765.1"/>
    <property type="molecule type" value="Genomic_DNA"/>
</dbReference>
<dbReference type="InterPro" id="IPR013196">
    <property type="entry name" value="HTH_11"/>
</dbReference>